<dbReference type="Proteomes" id="UP000054007">
    <property type="component" value="Unassembled WGS sequence"/>
</dbReference>
<sequence length="230" mass="23796">MGERSNQAMSFGQMYGHPGPRQPQYAQNPYAPGAPSAMDAPYYNPADPFYNPAPYHQSPFSPAPSVHSAEQYAARNEGAYNNYPGTPVSAYQNQDGYATMTRSAASSGHGHDGQYMNVGGDIPPSPATATTPSPPPKAVTDEFPAPPAPAVTAAARDQHMHNGSYDFPESVRGSTHGEIGASPPKKEAVGPSPLASAPAATPAPAPAAAAPGAQTRPMTVYDEADVYGGI</sequence>
<feature type="region of interest" description="Disordered" evidence="1">
    <location>
        <begin position="1"/>
        <end position="35"/>
    </location>
</feature>
<dbReference type="AlphaFoldDB" id="A0A0D7BBX4"/>
<feature type="compositionally biased region" description="Low complexity" evidence="1">
    <location>
        <begin position="189"/>
        <end position="213"/>
    </location>
</feature>
<feature type="compositionally biased region" description="Polar residues" evidence="1">
    <location>
        <begin position="1"/>
        <end position="10"/>
    </location>
</feature>
<organism evidence="2 3">
    <name type="scientific">Cylindrobasidium torrendii FP15055 ss-10</name>
    <dbReference type="NCBI Taxonomy" id="1314674"/>
    <lineage>
        <taxon>Eukaryota</taxon>
        <taxon>Fungi</taxon>
        <taxon>Dikarya</taxon>
        <taxon>Basidiomycota</taxon>
        <taxon>Agaricomycotina</taxon>
        <taxon>Agaricomycetes</taxon>
        <taxon>Agaricomycetidae</taxon>
        <taxon>Agaricales</taxon>
        <taxon>Marasmiineae</taxon>
        <taxon>Physalacriaceae</taxon>
        <taxon>Cylindrobasidium</taxon>
    </lineage>
</organism>
<proteinExistence type="predicted"/>
<dbReference type="EMBL" id="KN880511">
    <property type="protein sequence ID" value="KIY68023.1"/>
    <property type="molecule type" value="Genomic_DNA"/>
</dbReference>
<evidence type="ECO:0000256" key="1">
    <source>
        <dbReference type="SAM" id="MobiDB-lite"/>
    </source>
</evidence>
<evidence type="ECO:0000313" key="3">
    <source>
        <dbReference type="Proteomes" id="UP000054007"/>
    </source>
</evidence>
<gene>
    <name evidence="2" type="ORF">CYLTODRAFT_273812</name>
</gene>
<protein>
    <submittedName>
        <fullName evidence="2">Uncharacterized protein</fullName>
    </submittedName>
</protein>
<keyword evidence="3" id="KW-1185">Reference proteome</keyword>
<feature type="region of interest" description="Disordered" evidence="1">
    <location>
        <begin position="119"/>
        <end position="218"/>
    </location>
</feature>
<reference evidence="2 3" key="1">
    <citation type="journal article" date="2015" name="Fungal Genet. Biol.">
        <title>Evolution of novel wood decay mechanisms in Agaricales revealed by the genome sequences of Fistulina hepatica and Cylindrobasidium torrendii.</title>
        <authorList>
            <person name="Floudas D."/>
            <person name="Held B.W."/>
            <person name="Riley R."/>
            <person name="Nagy L.G."/>
            <person name="Koehler G."/>
            <person name="Ransdell A.S."/>
            <person name="Younus H."/>
            <person name="Chow J."/>
            <person name="Chiniquy J."/>
            <person name="Lipzen A."/>
            <person name="Tritt A."/>
            <person name="Sun H."/>
            <person name="Haridas S."/>
            <person name="LaButti K."/>
            <person name="Ohm R.A."/>
            <person name="Kues U."/>
            <person name="Blanchette R.A."/>
            <person name="Grigoriev I.V."/>
            <person name="Minto R.E."/>
            <person name="Hibbett D.S."/>
        </authorList>
    </citation>
    <scope>NUCLEOTIDE SEQUENCE [LARGE SCALE GENOMIC DNA]</scope>
    <source>
        <strain evidence="2 3">FP15055 ss-10</strain>
    </source>
</reference>
<evidence type="ECO:0000313" key="2">
    <source>
        <dbReference type="EMBL" id="KIY68023.1"/>
    </source>
</evidence>
<accession>A0A0D7BBX4</accession>
<name>A0A0D7BBX4_9AGAR</name>